<evidence type="ECO:0000313" key="9">
    <source>
        <dbReference type="Proteomes" id="UP000078200"/>
    </source>
</evidence>
<evidence type="ECO:0000256" key="6">
    <source>
        <dbReference type="SAM" id="MobiDB-lite"/>
    </source>
</evidence>
<reference evidence="8" key="1">
    <citation type="submission" date="2020-05" db="UniProtKB">
        <authorList>
            <consortium name="EnsemblMetazoa"/>
        </authorList>
    </citation>
    <scope>IDENTIFICATION</scope>
    <source>
        <strain evidence="8">TTRI</strain>
    </source>
</reference>
<evidence type="ECO:0000256" key="3">
    <source>
        <dbReference type="ARBA" id="ARBA00022670"/>
    </source>
</evidence>
<evidence type="ECO:0000256" key="4">
    <source>
        <dbReference type="ARBA" id="ARBA00022786"/>
    </source>
</evidence>
<evidence type="ECO:0000256" key="2">
    <source>
        <dbReference type="ARBA" id="ARBA00022553"/>
    </source>
</evidence>
<dbReference type="Pfam" id="PF02902">
    <property type="entry name" value="Peptidase_C48"/>
    <property type="match status" value="1"/>
</dbReference>
<evidence type="ECO:0000259" key="7">
    <source>
        <dbReference type="PROSITE" id="PS50600"/>
    </source>
</evidence>
<dbReference type="InterPro" id="IPR051947">
    <property type="entry name" value="Sentrin-specific_protease"/>
</dbReference>
<name>A0A1A9UU88_GLOAU</name>
<feature type="compositionally biased region" description="Polar residues" evidence="6">
    <location>
        <begin position="25"/>
        <end position="34"/>
    </location>
</feature>
<keyword evidence="3" id="KW-0645">Protease</keyword>
<dbReference type="EnsemblMetazoa" id="GAUT015440-RA">
    <property type="protein sequence ID" value="GAUT015440-PA"/>
    <property type="gene ID" value="GAUT015440"/>
</dbReference>
<keyword evidence="9" id="KW-1185">Reference proteome</keyword>
<evidence type="ECO:0000256" key="1">
    <source>
        <dbReference type="ARBA" id="ARBA00005234"/>
    </source>
</evidence>
<dbReference type="AlphaFoldDB" id="A0A1A9UU88"/>
<feature type="compositionally biased region" description="Polar residues" evidence="6">
    <location>
        <begin position="91"/>
        <end position="102"/>
    </location>
</feature>
<dbReference type="PANTHER" id="PTHR46896">
    <property type="entry name" value="SENTRIN-SPECIFIC PROTEASE"/>
    <property type="match status" value="1"/>
</dbReference>
<proteinExistence type="inferred from homology"/>
<dbReference type="PROSITE" id="PS50600">
    <property type="entry name" value="ULP_PROTEASE"/>
    <property type="match status" value="1"/>
</dbReference>
<keyword evidence="2" id="KW-0597">Phosphoprotein</keyword>
<accession>A0A1A9UU88</accession>
<dbReference type="GO" id="GO:0005634">
    <property type="term" value="C:nucleus"/>
    <property type="evidence" value="ECO:0007669"/>
    <property type="project" value="TreeGrafter"/>
</dbReference>
<dbReference type="Proteomes" id="UP000078200">
    <property type="component" value="Unassembled WGS sequence"/>
</dbReference>
<evidence type="ECO:0000313" key="8">
    <source>
        <dbReference type="EnsemblMetazoa" id="GAUT015440-PA"/>
    </source>
</evidence>
<feature type="region of interest" description="Disordered" evidence="6">
    <location>
        <begin position="1"/>
        <end position="43"/>
    </location>
</feature>
<dbReference type="STRING" id="7395.A0A1A9UU88"/>
<feature type="compositionally biased region" description="Low complexity" evidence="6">
    <location>
        <begin position="1"/>
        <end position="15"/>
    </location>
</feature>
<keyword evidence="5" id="KW-0378">Hydrolase</keyword>
<dbReference type="PANTHER" id="PTHR46896:SF3">
    <property type="entry name" value="FI06413P-RELATED"/>
    <property type="match status" value="1"/>
</dbReference>
<comment type="similarity">
    <text evidence="1">Belongs to the peptidase C48 family.</text>
</comment>
<dbReference type="GO" id="GO:0006508">
    <property type="term" value="P:proteolysis"/>
    <property type="evidence" value="ECO:0007669"/>
    <property type="project" value="UniProtKB-KW"/>
</dbReference>
<dbReference type="SUPFAM" id="SSF54001">
    <property type="entry name" value="Cysteine proteinases"/>
    <property type="match status" value="1"/>
</dbReference>
<dbReference type="GO" id="GO:0016926">
    <property type="term" value="P:protein desumoylation"/>
    <property type="evidence" value="ECO:0007669"/>
    <property type="project" value="TreeGrafter"/>
</dbReference>
<protein>
    <recommendedName>
        <fullName evidence="7">Ubiquitin-like protease family profile domain-containing protein</fullName>
    </recommendedName>
</protein>
<evidence type="ECO:0000256" key="5">
    <source>
        <dbReference type="ARBA" id="ARBA00022801"/>
    </source>
</evidence>
<sequence length="266" mass="29094">MDPSSDGSDPLSSKSIADNKEDCESNPTTTQLQPNGMRELLIYPPGQGGISLKTGDYSCLATDNLTSFRRPTSPDKGVKETVAQKGHARVQNWTKNRESTSVCGAGDDDSERDEAEGEVIELPSKDCDYDKCSFNAPNNSQSNASGSSTGAKNTASQQPIKQSLILIFDSLAGASRSRVVDTLRGYLSCECKVKLAEIPAPTFNKDNMPGHCVNVPQQNNFTDCGLYLLQYVEQFANDPLRDYRIPINQLANWFDTITLMTKVNHI</sequence>
<feature type="domain" description="Ubiquitin-like protease family profile" evidence="7">
    <location>
        <begin position="1"/>
        <end position="235"/>
    </location>
</feature>
<dbReference type="Gene3D" id="3.30.310.130">
    <property type="entry name" value="Ubiquitin-related"/>
    <property type="match status" value="1"/>
</dbReference>
<dbReference type="Gene3D" id="1.10.418.20">
    <property type="match status" value="1"/>
</dbReference>
<dbReference type="VEuPathDB" id="VectorBase:GAUT015440"/>
<feature type="compositionally biased region" description="Acidic residues" evidence="6">
    <location>
        <begin position="106"/>
        <end position="118"/>
    </location>
</feature>
<dbReference type="GO" id="GO:0070139">
    <property type="term" value="F:SUMO-specific endopeptidase activity"/>
    <property type="evidence" value="ECO:0007669"/>
    <property type="project" value="TreeGrafter"/>
</dbReference>
<dbReference type="InterPro" id="IPR003653">
    <property type="entry name" value="Peptidase_C48_C"/>
</dbReference>
<dbReference type="GO" id="GO:0005737">
    <property type="term" value="C:cytoplasm"/>
    <property type="evidence" value="ECO:0007669"/>
    <property type="project" value="TreeGrafter"/>
</dbReference>
<dbReference type="InterPro" id="IPR038765">
    <property type="entry name" value="Papain-like_cys_pep_sf"/>
</dbReference>
<organism evidence="8 9">
    <name type="scientific">Glossina austeni</name>
    <name type="common">Savannah tsetse fly</name>
    <dbReference type="NCBI Taxonomy" id="7395"/>
    <lineage>
        <taxon>Eukaryota</taxon>
        <taxon>Metazoa</taxon>
        <taxon>Ecdysozoa</taxon>
        <taxon>Arthropoda</taxon>
        <taxon>Hexapoda</taxon>
        <taxon>Insecta</taxon>
        <taxon>Pterygota</taxon>
        <taxon>Neoptera</taxon>
        <taxon>Endopterygota</taxon>
        <taxon>Diptera</taxon>
        <taxon>Brachycera</taxon>
        <taxon>Muscomorpha</taxon>
        <taxon>Hippoboscoidea</taxon>
        <taxon>Glossinidae</taxon>
        <taxon>Glossina</taxon>
    </lineage>
</organism>
<feature type="region of interest" description="Disordered" evidence="6">
    <location>
        <begin position="66"/>
        <end position="118"/>
    </location>
</feature>
<keyword evidence="4" id="KW-0833">Ubl conjugation pathway</keyword>